<dbReference type="CDD" id="cd22152">
    <property type="entry name" value="F-box_AtAFR-like"/>
    <property type="match status" value="1"/>
</dbReference>
<accession>A0AAN7KCR9</accession>
<dbReference type="PANTHER" id="PTHR46407">
    <property type="entry name" value="OS02G0208700 PROTEIN"/>
    <property type="match status" value="1"/>
</dbReference>
<evidence type="ECO:0000256" key="1">
    <source>
        <dbReference type="SAM" id="MobiDB-lite"/>
    </source>
</evidence>
<dbReference type="SMART" id="SM00256">
    <property type="entry name" value="FBOX"/>
    <property type="match status" value="1"/>
</dbReference>
<dbReference type="AlphaFoldDB" id="A0AAN7KCR9"/>
<organism evidence="3 4">
    <name type="scientific">Trapa natans</name>
    <name type="common">Water chestnut</name>
    <dbReference type="NCBI Taxonomy" id="22666"/>
    <lineage>
        <taxon>Eukaryota</taxon>
        <taxon>Viridiplantae</taxon>
        <taxon>Streptophyta</taxon>
        <taxon>Embryophyta</taxon>
        <taxon>Tracheophyta</taxon>
        <taxon>Spermatophyta</taxon>
        <taxon>Magnoliopsida</taxon>
        <taxon>eudicotyledons</taxon>
        <taxon>Gunneridae</taxon>
        <taxon>Pentapetalae</taxon>
        <taxon>rosids</taxon>
        <taxon>malvids</taxon>
        <taxon>Myrtales</taxon>
        <taxon>Lythraceae</taxon>
        <taxon>Trapa</taxon>
    </lineage>
</organism>
<evidence type="ECO:0000259" key="2">
    <source>
        <dbReference type="SMART" id="SM00256"/>
    </source>
</evidence>
<gene>
    <name evidence="3" type="ORF">SAY86_008367</name>
</gene>
<feature type="domain" description="F-box" evidence="2">
    <location>
        <begin position="13"/>
        <end position="53"/>
    </location>
</feature>
<dbReference type="PANTHER" id="PTHR46407:SF6">
    <property type="entry name" value="F-BOX DOMAIN-CONTAINING PROTEIN"/>
    <property type="match status" value="1"/>
</dbReference>
<name>A0AAN7KCR9_TRANT</name>
<dbReference type="InterPro" id="IPR036047">
    <property type="entry name" value="F-box-like_dom_sf"/>
</dbReference>
<evidence type="ECO:0000313" key="4">
    <source>
        <dbReference type="Proteomes" id="UP001346149"/>
    </source>
</evidence>
<dbReference type="EMBL" id="JAXQNO010000024">
    <property type="protein sequence ID" value="KAK4762599.1"/>
    <property type="molecule type" value="Genomic_DNA"/>
</dbReference>
<proteinExistence type="predicted"/>
<dbReference type="InterPro" id="IPR001810">
    <property type="entry name" value="F-box_dom"/>
</dbReference>
<sequence length="173" mass="18782">MESYDSIEWVPNLPVDLGLECLTRLPYSAHGAASGVCRNWRELLRSPGFYLHRRRMGYTRKVACLVQAFSPQNLSGEGSKPHGSPSYAPGRCPRSSAGVSKDGRLVSWSESNTEVRVGVCGVSLGEFTLLTESEYQGAQQGFYTLGGQNGKLTKISVPEEFSGLVQSGCCVEI</sequence>
<dbReference type="Proteomes" id="UP001346149">
    <property type="component" value="Unassembled WGS sequence"/>
</dbReference>
<reference evidence="3 4" key="1">
    <citation type="journal article" date="2023" name="Hortic Res">
        <title>Pangenome of water caltrop reveals structural variations and asymmetric subgenome divergence after allopolyploidization.</title>
        <authorList>
            <person name="Zhang X."/>
            <person name="Chen Y."/>
            <person name="Wang L."/>
            <person name="Yuan Y."/>
            <person name="Fang M."/>
            <person name="Shi L."/>
            <person name="Lu R."/>
            <person name="Comes H.P."/>
            <person name="Ma Y."/>
            <person name="Chen Y."/>
            <person name="Huang G."/>
            <person name="Zhou Y."/>
            <person name="Zheng Z."/>
            <person name="Qiu Y."/>
        </authorList>
    </citation>
    <scope>NUCLEOTIDE SEQUENCE [LARGE SCALE GENOMIC DNA]</scope>
    <source>
        <strain evidence="3">F231</strain>
    </source>
</reference>
<dbReference type="SUPFAM" id="SSF81383">
    <property type="entry name" value="F-box domain"/>
    <property type="match status" value="1"/>
</dbReference>
<comment type="caution">
    <text evidence="3">The sequence shown here is derived from an EMBL/GenBank/DDBJ whole genome shotgun (WGS) entry which is preliminary data.</text>
</comment>
<dbReference type="Pfam" id="PF00646">
    <property type="entry name" value="F-box"/>
    <property type="match status" value="1"/>
</dbReference>
<feature type="region of interest" description="Disordered" evidence="1">
    <location>
        <begin position="74"/>
        <end position="100"/>
    </location>
</feature>
<keyword evidence="4" id="KW-1185">Reference proteome</keyword>
<evidence type="ECO:0000313" key="3">
    <source>
        <dbReference type="EMBL" id="KAK4762599.1"/>
    </source>
</evidence>
<protein>
    <recommendedName>
        <fullName evidence="2">F-box domain-containing protein</fullName>
    </recommendedName>
</protein>
<dbReference type="GO" id="GO:0080037">
    <property type="term" value="P:negative regulation of cytokinin-activated signaling pathway"/>
    <property type="evidence" value="ECO:0007669"/>
    <property type="project" value="InterPro"/>
</dbReference>
<dbReference type="GO" id="GO:2000762">
    <property type="term" value="P:regulation of phenylpropanoid metabolic process"/>
    <property type="evidence" value="ECO:0007669"/>
    <property type="project" value="InterPro"/>
</dbReference>
<dbReference type="InterPro" id="IPR044595">
    <property type="entry name" value="KMD1-4"/>
</dbReference>
<dbReference type="Gene3D" id="1.20.1280.50">
    <property type="match status" value="1"/>
</dbReference>